<gene>
    <name evidence="5" type="ORF">OG350_04255</name>
</gene>
<dbReference type="EMBL" id="CP108164">
    <property type="protein sequence ID" value="WTQ79560.1"/>
    <property type="molecule type" value="Genomic_DNA"/>
</dbReference>
<keyword evidence="1" id="KW-0547">Nucleotide-binding</keyword>
<feature type="compositionally biased region" description="Basic and acidic residues" evidence="3">
    <location>
        <begin position="626"/>
        <end position="644"/>
    </location>
</feature>
<dbReference type="Gene3D" id="3.40.50.12780">
    <property type="entry name" value="N-terminal domain of ligase-like"/>
    <property type="match status" value="1"/>
</dbReference>
<evidence type="ECO:0000313" key="5">
    <source>
        <dbReference type="EMBL" id="WTQ79560.1"/>
    </source>
</evidence>
<organism evidence="5 6">
    <name type="scientific">Streptomyces achromogenes</name>
    <dbReference type="NCBI Taxonomy" id="67255"/>
    <lineage>
        <taxon>Bacteria</taxon>
        <taxon>Bacillati</taxon>
        <taxon>Actinomycetota</taxon>
        <taxon>Actinomycetes</taxon>
        <taxon>Kitasatosporales</taxon>
        <taxon>Streptomycetaceae</taxon>
        <taxon>Streptomyces</taxon>
    </lineage>
</organism>
<protein>
    <submittedName>
        <fullName evidence="5">AMP-dependent synthetase/ligase</fullName>
    </submittedName>
</protein>
<dbReference type="GeneID" id="97279607"/>
<evidence type="ECO:0000256" key="1">
    <source>
        <dbReference type="ARBA" id="ARBA00022741"/>
    </source>
</evidence>
<feature type="domain" description="AMP-dependent synthetase/ligase" evidence="4">
    <location>
        <begin position="24"/>
        <end position="435"/>
    </location>
</feature>
<name>A0ABZ1KFY2_STRAH</name>
<dbReference type="Pfam" id="PF00501">
    <property type="entry name" value="AMP-binding"/>
    <property type="match status" value="1"/>
</dbReference>
<dbReference type="InterPro" id="IPR000873">
    <property type="entry name" value="AMP-dep_synth/lig_dom"/>
</dbReference>
<dbReference type="PANTHER" id="PTHR43272:SF33">
    <property type="entry name" value="AMP-BINDING DOMAIN-CONTAINING PROTEIN-RELATED"/>
    <property type="match status" value="1"/>
</dbReference>
<evidence type="ECO:0000256" key="2">
    <source>
        <dbReference type="ARBA" id="ARBA00022840"/>
    </source>
</evidence>
<evidence type="ECO:0000259" key="4">
    <source>
        <dbReference type="Pfam" id="PF00501"/>
    </source>
</evidence>
<dbReference type="RefSeq" id="WP_405445452.1">
    <property type="nucleotide sequence ID" value="NZ_CP108164.1"/>
</dbReference>
<accession>A0ABZ1KFY2</accession>
<evidence type="ECO:0000313" key="6">
    <source>
        <dbReference type="Proteomes" id="UP001622557"/>
    </source>
</evidence>
<proteinExistence type="predicted"/>
<reference evidence="5 6" key="1">
    <citation type="submission" date="2022-10" db="EMBL/GenBank/DDBJ databases">
        <title>The complete genomes of actinobacterial strains from the NBC collection.</title>
        <authorList>
            <person name="Joergensen T.S."/>
            <person name="Alvarez Arevalo M."/>
            <person name="Sterndorff E.B."/>
            <person name="Faurdal D."/>
            <person name="Vuksanovic O."/>
            <person name="Mourched A.-S."/>
            <person name="Charusanti P."/>
            <person name="Shaw S."/>
            <person name="Blin K."/>
            <person name="Weber T."/>
        </authorList>
    </citation>
    <scope>NUCLEOTIDE SEQUENCE [LARGE SCALE GENOMIC DNA]</scope>
    <source>
        <strain evidence="5 6">NBC_00156</strain>
    </source>
</reference>
<keyword evidence="2" id="KW-0067">ATP-binding</keyword>
<dbReference type="Pfam" id="PF23562">
    <property type="entry name" value="AMP-binding_C_3"/>
    <property type="match status" value="1"/>
</dbReference>
<keyword evidence="6" id="KW-1185">Reference proteome</keyword>
<sequence>MRNVAPAPAAAPPLTGGLADSVFAAAERDPARPVLARRAESGGGWLTVTAAELRDEVVAVARGLVAAGIPPGHRVALMARTRHEWTVLAHALWTVGAELVPVHPSSSRDQVEWILRETGCVAVIVEDEQGVMTVGTVCARLPRLRHVWQLDAGALADLVAAGAAVPRTTVESLRRLVLPDATAAVVHTSGTSGRPMGCALSHRGLAYPCDTLLAGWAHTAAPAGQRPSVLAFLPFSHVYGLMVMLTCVRGGVLLAHEPEVTGAAPASALRTFRPTYLYGVPAVFERLYTTFVRTARQAGRGALFERAARTAREFAAAEERRRLGAGPGPGLELRLQHALYERTVYRGLRAALGGRVVRGASGGCALGRELGLFYEGIGVFVHDGYGLTETSGAITMQPLGREKSGTVGTALPDTAIRVADDGEILVRGPSVFQGYAGDEQATRAVLRDGWLATGDLGRLDADGFLTITGRKKDLIVTSGGKTVAPAPLEERLRAHPLVHEALVIGDGRPCVGALITLDPDFLAHWRTALALPGDARARKAREENALREEIARAVACANSPVSRAESIRVYRVLPEPFAAVDGLLTPSLKPRRDAVVRHYAAEIEAMYAARARPRPVEPAAWDDPDDVFRRGDGPRGSRAGRADG</sequence>
<evidence type="ECO:0000256" key="3">
    <source>
        <dbReference type="SAM" id="MobiDB-lite"/>
    </source>
</evidence>
<dbReference type="PANTHER" id="PTHR43272">
    <property type="entry name" value="LONG-CHAIN-FATTY-ACID--COA LIGASE"/>
    <property type="match status" value="1"/>
</dbReference>
<dbReference type="SUPFAM" id="SSF56801">
    <property type="entry name" value="Acetyl-CoA synthetase-like"/>
    <property type="match status" value="1"/>
</dbReference>
<dbReference type="CDD" id="cd05907">
    <property type="entry name" value="VL_LC_FACS_like"/>
    <property type="match status" value="1"/>
</dbReference>
<dbReference type="InterPro" id="IPR042099">
    <property type="entry name" value="ANL_N_sf"/>
</dbReference>
<dbReference type="Proteomes" id="UP001622557">
    <property type="component" value="Chromosome"/>
</dbReference>
<feature type="region of interest" description="Disordered" evidence="3">
    <location>
        <begin position="614"/>
        <end position="644"/>
    </location>
</feature>